<comment type="caution">
    <text evidence="1">The sequence shown here is derived from an EMBL/GenBank/DDBJ whole genome shotgun (WGS) entry which is preliminary data.</text>
</comment>
<proteinExistence type="predicted"/>
<dbReference type="AlphaFoldDB" id="A0A439D044"/>
<protein>
    <submittedName>
        <fullName evidence="1">Uncharacterized protein</fullName>
    </submittedName>
</protein>
<gene>
    <name evidence="1" type="ORF">EKO27_g7334</name>
</gene>
<accession>A0A439D044</accession>
<keyword evidence="2" id="KW-1185">Reference proteome</keyword>
<dbReference type="EMBL" id="RYZI01000238">
    <property type="protein sequence ID" value="RWA07768.1"/>
    <property type="molecule type" value="Genomic_DNA"/>
</dbReference>
<dbReference type="Proteomes" id="UP000286045">
    <property type="component" value="Unassembled WGS sequence"/>
</dbReference>
<reference evidence="1 2" key="1">
    <citation type="submission" date="2018-12" db="EMBL/GenBank/DDBJ databases">
        <title>Draft genome sequence of Xylaria grammica IHI A82.</title>
        <authorList>
            <person name="Buettner E."/>
            <person name="Kellner H."/>
        </authorList>
    </citation>
    <scope>NUCLEOTIDE SEQUENCE [LARGE SCALE GENOMIC DNA]</scope>
    <source>
        <strain evidence="1 2">IHI A82</strain>
    </source>
</reference>
<sequence>MPNHTETRKDEARAAPTGSVAKAFLVGFCVAGIDTVFAEAATTTTTTSGAADNGTLHLPVMDDSRDGLRFVSRDGREHVNYIPTITMCFPGALAEAKKYLYGVPVEWVPQGIDAGQLTRDRDCTSPLEGGLEGFLRANGVRPNISAAMSLNF</sequence>
<evidence type="ECO:0000313" key="1">
    <source>
        <dbReference type="EMBL" id="RWA07768.1"/>
    </source>
</evidence>
<name>A0A439D044_9PEZI</name>
<organism evidence="1 2">
    <name type="scientific">Xylaria grammica</name>
    <dbReference type="NCBI Taxonomy" id="363999"/>
    <lineage>
        <taxon>Eukaryota</taxon>
        <taxon>Fungi</taxon>
        <taxon>Dikarya</taxon>
        <taxon>Ascomycota</taxon>
        <taxon>Pezizomycotina</taxon>
        <taxon>Sordariomycetes</taxon>
        <taxon>Xylariomycetidae</taxon>
        <taxon>Xylariales</taxon>
        <taxon>Xylariaceae</taxon>
        <taxon>Xylaria</taxon>
    </lineage>
</organism>
<evidence type="ECO:0000313" key="2">
    <source>
        <dbReference type="Proteomes" id="UP000286045"/>
    </source>
</evidence>